<feature type="region of interest" description="Disordered" evidence="6">
    <location>
        <begin position="35"/>
        <end position="110"/>
    </location>
</feature>
<feature type="transmembrane region" description="Helical" evidence="7">
    <location>
        <begin position="617"/>
        <end position="638"/>
    </location>
</feature>
<keyword evidence="9" id="KW-1185">Reference proteome</keyword>
<evidence type="ECO:0000256" key="4">
    <source>
        <dbReference type="ARBA" id="ARBA00022989"/>
    </source>
</evidence>
<evidence type="ECO:0000256" key="7">
    <source>
        <dbReference type="SAM" id="Phobius"/>
    </source>
</evidence>
<dbReference type="InterPro" id="IPR007603">
    <property type="entry name" value="Choline_transptr-like"/>
</dbReference>
<reference evidence="8 9" key="1">
    <citation type="submission" date="2022-09" db="EMBL/GenBank/DDBJ databases">
        <authorList>
            <person name="Palmer J.M."/>
        </authorList>
    </citation>
    <scope>NUCLEOTIDE SEQUENCE [LARGE SCALE GENOMIC DNA]</scope>
    <source>
        <strain evidence="8 9">DSM 7382</strain>
    </source>
</reference>
<evidence type="ECO:0000256" key="5">
    <source>
        <dbReference type="ARBA" id="ARBA00023136"/>
    </source>
</evidence>
<proteinExistence type="inferred from homology"/>
<feature type="compositionally biased region" description="Low complexity" evidence="6">
    <location>
        <begin position="126"/>
        <end position="147"/>
    </location>
</feature>
<dbReference type="PANTHER" id="PTHR12385:SF88">
    <property type="entry name" value="CHOLINE TRANSPORTER-LIKE PROTEIN CTL1"/>
    <property type="match status" value="1"/>
</dbReference>
<dbReference type="EMBL" id="JASBNA010000003">
    <property type="protein sequence ID" value="KAK7693880.1"/>
    <property type="molecule type" value="Genomic_DNA"/>
</dbReference>
<keyword evidence="3 7" id="KW-0812">Transmembrane</keyword>
<feature type="region of interest" description="Disordered" evidence="6">
    <location>
        <begin position="124"/>
        <end position="179"/>
    </location>
</feature>
<comment type="subcellular location">
    <subcellularLocation>
        <location evidence="1">Membrane</location>
        <topology evidence="1">Multi-pass membrane protein</topology>
    </subcellularLocation>
</comment>
<feature type="compositionally biased region" description="Basic residues" evidence="6">
    <location>
        <begin position="757"/>
        <end position="767"/>
    </location>
</feature>
<evidence type="ECO:0000256" key="3">
    <source>
        <dbReference type="ARBA" id="ARBA00022692"/>
    </source>
</evidence>
<feature type="transmembrane region" description="Helical" evidence="7">
    <location>
        <begin position="376"/>
        <end position="398"/>
    </location>
</feature>
<feature type="compositionally biased region" description="Basic and acidic residues" evidence="6">
    <location>
        <begin position="74"/>
        <end position="93"/>
    </location>
</feature>
<name>A0AAW0GWD6_9APHY</name>
<keyword evidence="5 7" id="KW-0472">Membrane</keyword>
<feature type="compositionally biased region" description="Pro residues" evidence="6">
    <location>
        <begin position="723"/>
        <end position="733"/>
    </location>
</feature>
<evidence type="ECO:0008006" key="10">
    <source>
        <dbReference type="Google" id="ProtNLM"/>
    </source>
</evidence>
<gene>
    <name evidence="8" type="ORF">QCA50_003453</name>
</gene>
<feature type="transmembrane region" description="Helical" evidence="7">
    <location>
        <begin position="257"/>
        <end position="278"/>
    </location>
</feature>
<accession>A0AAW0GWD6</accession>
<evidence type="ECO:0000256" key="6">
    <source>
        <dbReference type="SAM" id="MobiDB-lite"/>
    </source>
</evidence>
<dbReference type="Pfam" id="PF04515">
    <property type="entry name" value="Choline_transpo"/>
    <property type="match status" value="1"/>
</dbReference>
<evidence type="ECO:0000313" key="9">
    <source>
        <dbReference type="Proteomes" id="UP001385951"/>
    </source>
</evidence>
<dbReference type="Proteomes" id="UP001385951">
    <property type="component" value="Unassembled WGS sequence"/>
</dbReference>
<evidence type="ECO:0000256" key="2">
    <source>
        <dbReference type="ARBA" id="ARBA00007168"/>
    </source>
</evidence>
<dbReference type="GO" id="GO:0022857">
    <property type="term" value="F:transmembrane transporter activity"/>
    <property type="evidence" value="ECO:0007669"/>
    <property type="project" value="InterPro"/>
</dbReference>
<feature type="compositionally biased region" description="Polar residues" evidence="6">
    <location>
        <begin position="35"/>
        <end position="44"/>
    </location>
</feature>
<feature type="transmembrane region" description="Helical" evidence="7">
    <location>
        <begin position="215"/>
        <end position="237"/>
    </location>
</feature>
<feature type="transmembrane region" description="Helical" evidence="7">
    <location>
        <begin position="285"/>
        <end position="311"/>
    </location>
</feature>
<protein>
    <recommendedName>
        <fullName evidence="10">Plasma-membrane choline transporter-domain-containing protein</fullName>
    </recommendedName>
</protein>
<feature type="transmembrane region" description="Helical" evidence="7">
    <location>
        <begin position="418"/>
        <end position="434"/>
    </location>
</feature>
<comment type="caution">
    <text evidence="8">The sequence shown here is derived from an EMBL/GenBank/DDBJ whole genome shotgun (WGS) entry which is preliminary data.</text>
</comment>
<feature type="compositionally biased region" description="Pro residues" evidence="6">
    <location>
        <begin position="148"/>
        <end position="172"/>
    </location>
</feature>
<dbReference type="AlphaFoldDB" id="A0AAW0GWD6"/>
<comment type="similarity">
    <text evidence="2">Belongs to the CTL (choline transporter-like) family.</text>
</comment>
<feature type="region of interest" description="Disordered" evidence="6">
    <location>
        <begin position="673"/>
        <end position="812"/>
    </location>
</feature>
<dbReference type="GO" id="GO:0005886">
    <property type="term" value="C:plasma membrane"/>
    <property type="evidence" value="ECO:0007669"/>
    <property type="project" value="TreeGrafter"/>
</dbReference>
<evidence type="ECO:0000256" key="1">
    <source>
        <dbReference type="ARBA" id="ARBA00004141"/>
    </source>
</evidence>
<feature type="transmembrane region" description="Helical" evidence="7">
    <location>
        <begin position="584"/>
        <end position="605"/>
    </location>
</feature>
<dbReference type="PANTHER" id="PTHR12385">
    <property type="entry name" value="CHOLINE TRANSPORTER-LIKE (SLC FAMILY 44)"/>
    <property type="match status" value="1"/>
</dbReference>
<evidence type="ECO:0000313" key="8">
    <source>
        <dbReference type="EMBL" id="KAK7693880.1"/>
    </source>
</evidence>
<sequence>MASSFAAYASQFLNRQQSGQSGAASSLSSSQPIFFSFTTDNGSHAGNGHELDLDDLDDPHLRNSEYTSRHTIISRRDEEMGPDKDDIDPYLRLDEEDPGTSRHQASSIPLLGASVNEPRQGWLAHASPLRSPSPAPSDSSIDSHNILSPPPSPPSRRQPIHQPQPQPPPPRTNPTLSLTESLLPRDGHARPVDVFSLPDPRYVPRGRRKYNDYRWTAAWCAGLSICFFSSILILFLTSKPTNGPKVTLPYTTLLHTIPLLTILIALSALVSYAHIFLLRIFVKPAMVATSVFIPATLLVSALWAFIGSFMWDGDQEPTWGETWGLRLFSLVPLLLCLYTARRLVHLPREIHTASSLLTLTTHLLAENPFLLGLSPAVLLAALIGSIPFVTLAFRLLLIGYTRHPHGIDSGWEWHVREWANWAIVGTIGVWLWTWGVARGVLRVACAGVIGAWYFADPSLPQPPPMSTHTIHAALTRASQPSLGSIVLASLILTGIRLMGLMIIGLRALPAYLPPYMRLVTVGAGMLVPYLEAITDNLSTYALVYVGLTGDPFMPSARRSRVLTGAVQNASLARYRRRFKTEPPLTMLTVAPLTLTFPFALATYLFVAHTLGAPNQALAASLLAGVVTALVGLFCVGLVKDTADTLYICYCIDKDTGARHRDAVFLAFEYESAGRRQQTNQAPTTPRPQPTPTHKTQLSSFNPILETAPLTPHGQPRRTQQLVSPPPPRDPTPDPFDTDPLDPYSPPSSPELSTRNHPQPHHLHRSTHSRVASRELPSDSLQMSVMHKSSALPGSDSEGEGEESQLFPGSDLF</sequence>
<organism evidence="8 9">
    <name type="scientific">Cerrena zonata</name>
    <dbReference type="NCBI Taxonomy" id="2478898"/>
    <lineage>
        <taxon>Eukaryota</taxon>
        <taxon>Fungi</taxon>
        <taxon>Dikarya</taxon>
        <taxon>Basidiomycota</taxon>
        <taxon>Agaricomycotina</taxon>
        <taxon>Agaricomycetes</taxon>
        <taxon>Polyporales</taxon>
        <taxon>Cerrenaceae</taxon>
        <taxon>Cerrena</taxon>
    </lineage>
</organism>
<feature type="transmembrane region" description="Helical" evidence="7">
    <location>
        <begin position="323"/>
        <end position="340"/>
    </location>
</feature>
<feature type="transmembrane region" description="Helical" evidence="7">
    <location>
        <begin position="485"/>
        <end position="508"/>
    </location>
</feature>
<keyword evidence="4 7" id="KW-1133">Transmembrane helix</keyword>